<comment type="caution">
    <text evidence="7">The sequence shown here is derived from an EMBL/GenBank/DDBJ whole genome shotgun (WGS) entry which is preliminary data.</text>
</comment>
<dbReference type="PANTHER" id="PTHR30332">
    <property type="entry name" value="PROBABLE GENERAL SECRETION PATHWAY PROTEIN D"/>
    <property type="match status" value="1"/>
</dbReference>
<dbReference type="GO" id="GO:0019867">
    <property type="term" value="C:outer membrane"/>
    <property type="evidence" value="ECO:0007669"/>
    <property type="project" value="InterPro"/>
</dbReference>
<dbReference type="PRINTS" id="PR00811">
    <property type="entry name" value="BCTERIALGSPD"/>
</dbReference>
<feature type="signal peptide" evidence="5">
    <location>
        <begin position="1"/>
        <end position="19"/>
    </location>
</feature>
<dbReference type="NCBIfam" id="TIGR02519">
    <property type="entry name" value="pilus_MshL"/>
    <property type="match status" value="1"/>
</dbReference>
<evidence type="ECO:0000259" key="6">
    <source>
        <dbReference type="SMART" id="SM00965"/>
    </source>
</evidence>
<dbReference type="EMBL" id="RJVI01000001">
    <property type="protein sequence ID" value="ROR34206.1"/>
    <property type="molecule type" value="Genomic_DNA"/>
</dbReference>
<evidence type="ECO:0000256" key="4">
    <source>
        <dbReference type="SAM" id="MobiDB-lite"/>
    </source>
</evidence>
<dbReference type="InterPro" id="IPR013358">
    <property type="entry name" value="Pilus_biogenesis_MshL"/>
</dbReference>
<gene>
    <name evidence="7" type="ORF">EDC57_0102</name>
</gene>
<keyword evidence="5" id="KW-0732">Signal</keyword>
<dbReference type="InterPro" id="IPR004846">
    <property type="entry name" value="T2SS/T3SS_dom"/>
</dbReference>
<dbReference type="OrthoDB" id="9775455at2"/>
<evidence type="ECO:0000313" key="7">
    <source>
        <dbReference type="EMBL" id="ROR34206.1"/>
    </source>
</evidence>
<dbReference type="SMART" id="SM00965">
    <property type="entry name" value="STN"/>
    <property type="match status" value="1"/>
</dbReference>
<dbReference type="GO" id="GO:0009306">
    <property type="term" value="P:protein secretion"/>
    <property type="evidence" value="ECO:0007669"/>
    <property type="project" value="InterPro"/>
</dbReference>
<dbReference type="GO" id="GO:0015627">
    <property type="term" value="C:type II protein secretion system complex"/>
    <property type="evidence" value="ECO:0007669"/>
    <property type="project" value="TreeGrafter"/>
</dbReference>
<keyword evidence="3" id="KW-0998">Cell outer membrane</keyword>
<evidence type="ECO:0000256" key="3">
    <source>
        <dbReference type="ARBA" id="ARBA00023237"/>
    </source>
</evidence>
<dbReference type="Pfam" id="PF00263">
    <property type="entry name" value="Secretin"/>
    <property type="match status" value="1"/>
</dbReference>
<dbReference type="PANTHER" id="PTHR30332:SF17">
    <property type="entry name" value="TYPE IV PILIATION SYSTEM PROTEIN DR_0774-RELATED"/>
    <property type="match status" value="1"/>
</dbReference>
<dbReference type="RefSeq" id="WP_123399190.1">
    <property type="nucleotide sequence ID" value="NZ_RJVI01000001.1"/>
</dbReference>
<dbReference type="Proteomes" id="UP000276634">
    <property type="component" value="Unassembled WGS sequence"/>
</dbReference>
<dbReference type="GO" id="GO:0009297">
    <property type="term" value="P:pilus assembly"/>
    <property type="evidence" value="ECO:0007669"/>
    <property type="project" value="InterPro"/>
</dbReference>
<dbReference type="PROSITE" id="PS51257">
    <property type="entry name" value="PROKAR_LIPOPROTEIN"/>
    <property type="match status" value="1"/>
</dbReference>
<dbReference type="InterPro" id="IPR011514">
    <property type="entry name" value="Secretin_N_2"/>
</dbReference>
<accession>A0A3N1Y5W6</accession>
<keyword evidence="1" id="KW-0813">Transport</keyword>
<feature type="domain" description="Secretin/TonB short N-terminal" evidence="6">
    <location>
        <begin position="100"/>
        <end position="148"/>
    </location>
</feature>
<sequence length="555" mass="58808">MVRGLGGAMLALALLAGCAAPHPRPQAPPAAGADGVREALAVPEADAGGQVPEAVAQALLPPVRVQLPEAESSPEPRFDIEVHDAPAKAFFMGLVRGTPWNMVVHPAVEGSISLELKNVTVPEVLRVVRDVYGYDFRRTATGFEVYPARLSTRIFHVGYPDVVRRGESRTRVSSGQVSQGARSEDGGAGSTPEEVTGSSVRTETQSDFWRELEAAVRALVGGGDGRSVVASPQTGLLVVRAMPGELRDVEAYLEKARLALSRQVILEAKIVEVELADGFQSGINWAALLGGGDHFLVGQTGGGRALAEGRSVIAGQEGNLDPLDFSAVAGNLAEAFGGVLTFAARFDDFTAFLELLETQGRVRVLSSPRVATVNNQKAVIKVGSDEFFVTDVSTTTVTGTTTTTTPDVTLTPFFSGIALDVTPEIDEEGGIVLHIHPTVSEVSDQIKTITIGGETQTLPLAVSRVREADSVVRARSGQVVVIGGLMRESSTDDRAATPVLGRLPGVGALFRHRRSEARKSELVILLRPVVVDPEGRVWREAIGESARRVEGMDGR</sequence>
<dbReference type="AlphaFoldDB" id="A0A3N1Y5W6"/>
<protein>
    <submittedName>
        <fullName evidence="7">MSHA biogenesis protein MshL</fullName>
    </submittedName>
</protein>
<evidence type="ECO:0000256" key="2">
    <source>
        <dbReference type="ARBA" id="ARBA00023136"/>
    </source>
</evidence>
<reference evidence="7 8" key="1">
    <citation type="submission" date="2018-11" db="EMBL/GenBank/DDBJ databases">
        <title>Genomic Encyclopedia of Type Strains, Phase IV (KMG-IV): sequencing the most valuable type-strain genomes for metagenomic binning, comparative biology and taxonomic classification.</title>
        <authorList>
            <person name="Goeker M."/>
        </authorList>
    </citation>
    <scope>NUCLEOTIDE SEQUENCE [LARGE SCALE GENOMIC DNA]</scope>
    <source>
        <strain evidence="7 8">DSM 100275</strain>
    </source>
</reference>
<keyword evidence="2" id="KW-0472">Membrane</keyword>
<evidence type="ECO:0000256" key="1">
    <source>
        <dbReference type="ARBA" id="ARBA00022448"/>
    </source>
</evidence>
<feature type="compositionally biased region" description="Polar residues" evidence="4">
    <location>
        <begin position="171"/>
        <end position="181"/>
    </location>
</feature>
<name>A0A3N1Y5W6_9GAMM</name>
<dbReference type="InterPro" id="IPR001775">
    <property type="entry name" value="GspD/PilQ"/>
</dbReference>
<organism evidence="7 8">
    <name type="scientific">Inmirania thermothiophila</name>
    <dbReference type="NCBI Taxonomy" id="1750597"/>
    <lineage>
        <taxon>Bacteria</taxon>
        <taxon>Pseudomonadati</taxon>
        <taxon>Pseudomonadota</taxon>
        <taxon>Gammaproteobacteria</taxon>
        <taxon>Chromatiales</taxon>
        <taxon>Ectothiorhodospiraceae</taxon>
        <taxon>Inmirania</taxon>
    </lineage>
</organism>
<dbReference type="InterPro" id="IPR011662">
    <property type="entry name" value="Secretin/TonB_short_N"/>
</dbReference>
<feature type="region of interest" description="Disordered" evidence="4">
    <location>
        <begin position="167"/>
        <end position="204"/>
    </location>
</feature>
<feature type="chain" id="PRO_5018125550" evidence="5">
    <location>
        <begin position="20"/>
        <end position="555"/>
    </location>
</feature>
<dbReference type="Gene3D" id="3.30.1370.130">
    <property type="match status" value="1"/>
</dbReference>
<dbReference type="Pfam" id="PF07655">
    <property type="entry name" value="Secretin_N_2"/>
    <property type="match status" value="1"/>
</dbReference>
<dbReference type="InterPro" id="IPR050810">
    <property type="entry name" value="Bact_Secretion_Sys_Channel"/>
</dbReference>
<evidence type="ECO:0000256" key="5">
    <source>
        <dbReference type="SAM" id="SignalP"/>
    </source>
</evidence>
<proteinExistence type="predicted"/>
<keyword evidence="8" id="KW-1185">Reference proteome</keyword>
<evidence type="ECO:0000313" key="8">
    <source>
        <dbReference type="Proteomes" id="UP000276634"/>
    </source>
</evidence>